<reference evidence="1" key="1">
    <citation type="submission" date="2020-11" db="EMBL/GenBank/DDBJ databases">
        <authorList>
            <person name="Tran Van P."/>
        </authorList>
    </citation>
    <scope>NUCLEOTIDE SEQUENCE</scope>
</reference>
<dbReference type="EMBL" id="OB663306">
    <property type="protein sequence ID" value="CAD7231234.1"/>
    <property type="molecule type" value="Genomic_DNA"/>
</dbReference>
<evidence type="ECO:0000313" key="1">
    <source>
        <dbReference type="EMBL" id="CAD7231234.1"/>
    </source>
</evidence>
<dbReference type="PANTHER" id="PTHR16007">
    <property type="entry name" value="EPIDIDYMAL MEMBRANE PROTEIN E9-RELATED"/>
    <property type="match status" value="1"/>
</dbReference>
<proteinExistence type="predicted"/>
<name>A0A7R8WGG9_9CRUS</name>
<protein>
    <submittedName>
        <fullName evidence="1">Uncharacterized protein</fullName>
    </submittedName>
</protein>
<dbReference type="InterPro" id="IPR042127">
    <property type="entry name" value="TMEM45"/>
</dbReference>
<accession>A0A7R8WGG9</accession>
<sequence length="267" mass="30259">MGFKGHFAPGMYMILTALWHLQNGLKRYYQCKRNGTLGKLRLTASYPGVPFLGKRYSRIHAEGLILLVAGALDAIAEFIIGIGPRNHTEYWIMPSSSQHVVMLTLMCVRSIISLICYYTKWLPHEADYLTTGLLPILLIPLFVFHIHGKATSDALVHVTMGLFLYLMGSFTLYEMKHRNSIMALIGKAFISILMGVWFIHAAGVLLVFEPLLTNHVSMDVSSQIVYLSLYFILDALCIAAVFMYITARVEKHVMTEYPTKKYLKNVF</sequence>
<dbReference type="AlphaFoldDB" id="A0A7R8WGG9"/>
<organism evidence="1">
    <name type="scientific">Cyprideis torosa</name>
    <dbReference type="NCBI Taxonomy" id="163714"/>
    <lineage>
        <taxon>Eukaryota</taxon>
        <taxon>Metazoa</taxon>
        <taxon>Ecdysozoa</taxon>
        <taxon>Arthropoda</taxon>
        <taxon>Crustacea</taxon>
        <taxon>Oligostraca</taxon>
        <taxon>Ostracoda</taxon>
        <taxon>Podocopa</taxon>
        <taxon>Podocopida</taxon>
        <taxon>Cytherocopina</taxon>
        <taxon>Cytheroidea</taxon>
        <taxon>Cytherideidae</taxon>
        <taxon>Cyprideis</taxon>
    </lineage>
</organism>
<dbReference type="PANTHER" id="PTHR16007:SF15">
    <property type="entry name" value="TRANSMEMBRANE PROTEIN 45B"/>
    <property type="match status" value="1"/>
</dbReference>
<gene>
    <name evidence="1" type="ORF">CTOB1V02_LOCUS9086</name>
</gene>
<dbReference type="OrthoDB" id="6504688at2759"/>